<keyword evidence="4" id="KW-1003">Cell membrane</keyword>
<proteinExistence type="inferred from homology"/>
<feature type="transmembrane region" description="Helical" evidence="8">
    <location>
        <begin position="215"/>
        <end position="233"/>
    </location>
</feature>
<feature type="transmembrane region" description="Helical" evidence="8">
    <location>
        <begin position="108"/>
        <end position="125"/>
    </location>
</feature>
<feature type="transmembrane region" description="Helical" evidence="8">
    <location>
        <begin position="12"/>
        <end position="31"/>
    </location>
</feature>
<evidence type="ECO:0000256" key="4">
    <source>
        <dbReference type="ARBA" id="ARBA00022475"/>
    </source>
</evidence>
<gene>
    <name evidence="10" type="ORF">NIES2135_58710</name>
</gene>
<keyword evidence="5 8" id="KW-0812">Transmembrane</keyword>
<accession>A0A1Z4JQJ0</accession>
<evidence type="ECO:0000256" key="5">
    <source>
        <dbReference type="ARBA" id="ARBA00022692"/>
    </source>
</evidence>
<name>A0A1Z4JQJ0_LEPBY</name>
<dbReference type="InterPro" id="IPR037185">
    <property type="entry name" value="EmrE-like"/>
</dbReference>
<dbReference type="InterPro" id="IPR004626">
    <property type="entry name" value="RarD"/>
</dbReference>
<feature type="domain" description="EamA" evidence="9">
    <location>
        <begin position="12"/>
        <end position="144"/>
    </location>
</feature>
<feature type="transmembrane region" description="Helical" evidence="8">
    <location>
        <begin position="245"/>
        <end position="264"/>
    </location>
</feature>
<evidence type="ECO:0000259" key="9">
    <source>
        <dbReference type="Pfam" id="PF00892"/>
    </source>
</evidence>
<evidence type="ECO:0000256" key="3">
    <source>
        <dbReference type="ARBA" id="ARBA00022448"/>
    </source>
</evidence>
<dbReference type="PANTHER" id="PTHR22911">
    <property type="entry name" value="ACYL-MALONYL CONDENSING ENZYME-RELATED"/>
    <property type="match status" value="1"/>
</dbReference>
<evidence type="ECO:0000313" key="11">
    <source>
        <dbReference type="Proteomes" id="UP000217895"/>
    </source>
</evidence>
<evidence type="ECO:0000256" key="2">
    <source>
        <dbReference type="ARBA" id="ARBA00007362"/>
    </source>
</evidence>
<dbReference type="InterPro" id="IPR000620">
    <property type="entry name" value="EamA_dom"/>
</dbReference>
<evidence type="ECO:0000256" key="6">
    <source>
        <dbReference type="ARBA" id="ARBA00022989"/>
    </source>
</evidence>
<dbReference type="GO" id="GO:0005886">
    <property type="term" value="C:plasma membrane"/>
    <property type="evidence" value="ECO:0007669"/>
    <property type="project" value="UniProtKB-SubCell"/>
</dbReference>
<organism evidence="10 11">
    <name type="scientific">Leptolyngbya boryana NIES-2135</name>
    <dbReference type="NCBI Taxonomy" id="1973484"/>
    <lineage>
        <taxon>Bacteria</taxon>
        <taxon>Bacillati</taxon>
        <taxon>Cyanobacteriota</taxon>
        <taxon>Cyanophyceae</taxon>
        <taxon>Leptolyngbyales</taxon>
        <taxon>Leptolyngbyaceae</taxon>
        <taxon>Leptolyngbya group</taxon>
        <taxon>Leptolyngbya</taxon>
    </lineage>
</organism>
<feature type="transmembrane region" description="Helical" evidence="8">
    <location>
        <begin position="76"/>
        <end position="96"/>
    </location>
</feature>
<evidence type="ECO:0000313" key="10">
    <source>
        <dbReference type="EMBL" id="BAY58996.1"/>
    </source>
</evidence>
<protein>
    <submittedName>
        <fullName evidence="10">Protein RarD</fullName>
    </submittedName>
</protein>
<evidence type="ECO:0000256" key="7">
    <source>
        <dbReference type="ARBA" id="ARBA00023136"/>
    </source>
</evidence>
<dbReference type="Proteomes" id="UP000217895">
    <property type="component" value="Chromosome"/>
</dbReference>
<sequence length="296" mass="32642">MILHQPAESSKTGILYAVLAYSAWGLFPVYWKFLAQVPAVELVCHRIIWSALLLLGLLRIQKQHANFWELWRSPKLVGALFATTAIIACNWGVYIYGVNTGRIVETSLGYYINPLVSVLLGSVILKERLNRGQKLAVLMAAIAVGNFVWHFGQVPWIAVFLALSFATYGLFRKLITVSPIVGLTVETLLAMPIALGWVGYRAVTGTGFFGMDGQVTLLLIGCGVVTALPLLWFNNAAKRLRLSTMGFFQYLAPSLQLALGVLFYHEPFTTIHGLTFTLIWSAIALYSVSSVSKLAE</sequence>
<keyword evidence="7 8" id="KW-0472">Membrane</keyword>
<dbReference type="PANTHER" id="PTHR22911:SF137">
    <property type="entry name" value="SOLUTE CARRIER FAMILY 35 MEMBER G2-RELATED"/>
    <property type="match status" value="1"/>
</dbReference>
<dbReference type="Pfam" id="PF00892">
    <property type="entry name" value="EamA"/>
    <property type="match status" value="1"/>
</dbReference>
<evidence type="ECO:0000256" key="8">
    <source>
        <dbReference type="SAM" id="Phobius"/>
    </source>
</evidence>
<comment type="similarity">
    <text evidence="2">Belongs to the EamA transporter family.</text>
</comment>
<comment type="subcellular location">
    <subcellularLocation>
        <location evidence="1">Cell membrane</location>
        <topology evidence="1">Multi-pass membrane protein</topology>
    </subcellularLocation>
</comment>
<feature type="transmembrane region" description="Helical" evidence="8">
    <location>
        <begin position="155"/>
        <end position="171"/>
    </location>
</feature>
<dbReference type="NCBIfam" id="TIGR00688">
    <property type="entry name" value="rarD"/>
    <property type="match status" value="1"/>
</dbReference>
<dbReference type="SUPFAM" id="SSF103481">
    <property type="entry name" value="Multidrug resistance efflux transporter EmrE"/>
    <property type="match status" value="2"/>
</dbReference>
<keyword evidence="11" id="KW-1185">Reference proteome</keyword>
<evidence type="ECO:0000256" key="1">
    <source>
        <dbReference type="ARBA" id="ARBA00004651"/>
    </source>
</evidence>
<keyword evidence="3" id="KW-0813">Transport</keyword>
<feature type="transmembrane region" description="Helical" evidence="8">
    <location>
        <begin position="183"/>
        <end position="203"/>
    </location>
</feature>
<feature type="transmembrane region" description="Helical" evidence="8">
    <location>
        <begin position="37"/>
        <end position="55"/>
    </location>
</feature>
<feature type="transmembrane region" description="Helical" evidence="8">
    <location>
        <begin position="270"/>
        <end position="288"/>
    </location>
</feature>
<dbReference type="AlphaFoldDB" id="A0A1Z4JQJ0"/>
<dbReference type="EMBL" id="AP018203">
    <property type="protein sequence ID" value="BAY58996.1"/>
    <property type="molecule type" value="Genomic_DNA"/>
</dbReference>
<reference evidence="10 11" key="1">
    <citation type="submission" date="2017-06" db="EMBL/GenBank/DDBJ databases">
        <title>Genome sequencing of cyanobaciteial culture collection at National Institute for Environmental Studies (NIES).</title>
        <authorList>
            <person name="Hirose Y."/>
            <person name="Shimura Y."/>
            <person name="Fujisawa T."/>
            <person name="Nakamura Y."/>
            <person name="Kawachi M."/>
        </authorList>
    </citation>
    <scope>NUCLEOTIDE SEQUENCE [LARGE SCALE GENOMIC DNA]</scope>
    <source>
        <strain evidence="10 11">NIES-2135</strain>
    </source>
</reference>
<keyword evidence="6 8" id="KW-1133">Transmembrane helix</keyword>